<evidence type="ECO:0000256" key="1">
    <source>
        <dbReference type="PROSITE-ProRule" id="PRU00042"/>
    </source>
</evidence>
<protein>
    <recommendedName>
        <fullName evidence="2">C2H2-type domain-containing protein</fullName>
    </recommendedName>
</protein>
<gene>
    <name evidence="3" type="ORF">OSB1V03_LOCUS5216</name>
</gene>
<dbReference type="Proteomes" id="UP000759131">
    <property type="component" value="Unassembled WGS sequence"/>
</dbReference>
<evidence type="ECO:0000313" key="4">
    <source>
        <dbReference type="Proteomes" id="UP000759131"/>
    </source>
</evidence>
<name>A0A7R9PXP0_9ACAR</name>
<dbReference type="AlphaFoldDB" id="A0A7R9PXP0"/>
<dbReference type="SMART" id="SM00355">
    <property type="entry name" value="ZnF_C2H2"/>
    <property type="match status" value="2"/>
</dbReference>
<accession>A0A7R9PXP0</accession>
<organism evidence="3">
    <name type="scientific">Medioppia subpectinata</name>
    <dbReference type="NCBI Taxonomy" id="1979941"/>
    <lineage>
        <taxon>Eukaryota</taxon>
        <taxon>Metazoa</taxon>
        <taxon>Ecdysozoa</taxon>
        <taxon>Arthropoda</taxon>
        <taxon>Chelicerata</taxon>
        <taxon>Arachnida</taxon>
        <taxon>Acari</taxon>
        <taxon>Acariformes</taxon>
        <taxon>Sarcoptiformes</taxon>
        <taxon>Oribatida</taxon>
        <taxon>Brachypylina</taxon>
        <taxon>Oppioidea</taxon>
        <taxon>Oppiidae</taxon>
        <taxon>Medioppia</taxon>
    </lineage>
</organism>
<keyword evidence="1" id="KW-0863">Zinc-finger</keyword>
<dbReference type="PROSITE" id="PS00028">
    <property type="entry name" value="ZINC_FINGER_C2H2_1"/>
    <property type="match status" value="2"/>
</dbReference>
<feature type="domain" description="C2H2-type" evidence="2">
    <location>
        <begin position="30"/>
        <end position="60"/>
    </location>
</feature>
<evidence type="ECO:0000259" key="2">
    <source>
        <dbReference type="PROSITE" id="PS50157"/>
    </source>
</evidence>
<dbReference type="EMBL" id="OC857131">
    <property type="protein sequence ID" value="CAD7624776.1"/>
    <property type="molecule type" value="Genomic_DNA"/>
</dbReference>
<keyword evidence="4" id="KW-1185">Reference proteome</keyword>
<dbReference type="PROSITE" id="PS50157">
    <property type="entry name" value="ZINC_FINGER_C2H2_2"/>
    <property type="match status" value="1"/>
</dbReference>
<keyword evidence="1" id="KW-0479">Metal-binding</keyword>
<evidence type="ECO:0000313" key="3">
    <source>
        <dbReference type="EMBL" id="CAD7624776.1"/>
    </source>
</evidence>
<proteinExistence type="predicted"/>
<reference evidence="3" key="1">
    <citation type="submission" date="2020-11" db="EMBL/GenBank/DDBJ databases">
        <authorList>
            <person name="Tran Van P."/>
        </authorList>
    </citation>
    <scope>NUCLEOTIDE SEQUENCE</scope>
</reference>
<dbReference type="EMBL" id="CAJPIZ010002556">
    <property type="protein sequence ID" value="CAG2105206.1"/>
    <property type="molecule type" value="Genomic_DNA"/>
</dbReference>
<feature type="non-terminal residue" evidence="3">
    <location>
        <position position="1"/>
    </location>
</feature>
<dbReference type="InterPro" id="IPR013087">
    <property type="entry name" value="Znf_C2H2_type"/>
</dbReference>
<sequence length="214" mass="23317">TINTNTGHTSATAKLFQTRGQTVVDLPPTHVCRIDGCGLEFYIEYTLIAHQRDVHKTTEPTVHFLYDTSGVDGSDSAVGLGVGCANPMPSMKSGCAHNGCGLSFAPIPDLKRHQLYDKHRLTVHSTAAATETVHKTTAQEIHFRYEKIGVNSDRPIETTTVLPVQSISATIHSDNSDMDSDLEVINIIPEPKPTVHTVSVRPITGHTSKRLLIE</sequence>
<dbReference type="GO" id="GO:0008270">
    <property type="term" value="F:zinc ion binding"/>
    <property type="evidence" value="ECO:0007669"/>
    <property type="project" value="UniProtKB-KW"/>
</dbReference>
<keyword evidence="1" id="KW-0862">Zinc</keyword>